<dbReference type="AlphaFoldDB" id="Q7V948"/>
<reference evidence="1 2" key="1">
    <citation type="journal article" date="2003" name="Nature">
        <title>Genome divergence in two Prochlorococcus ecotypes reflects oceanic niche differentiation.</title>
        <authorList>
            <person name="Rocap G."/>
            <person name="Larimer F.W."/>
            <person name="Lamerdin J.E."/>
            <person name="Malfatti S."/>
            <person name="Chain P."/>
            <person name="Ahlgren N.A."/>
            <person name="Arellano A."/>
            <person name="Coleman M."/>
            <person name="Hauser L."/>
            <person name="Hess W.R."/>
            <person name="Johnson Z.I."/>
            <person name="Land M.L."/>
            <person name="Lindell D."/>
            <person name="Post A.F."/>
            <person name="Regala W."/>
            <person name="Shah M."/>
            <person name="Shaw S.L."/>
            <person name="Steglich C."/>
            <person name="Sullivan M.B."/>
            <person name="Ting C.S."/>
            <person name="Tolonen A."/>
            <person name="Webb E.A."/>
            <person name="Zinser E.R."/>
            <person name="Chisholm S.W."/>
        </authorList>
    </citation>
    <scope>NUCLEOTIDE SEQUENCE [LARGE SCALE GENOMIC DNA]</scope>
    <source>
        <strain evidence="2">MIT 9313</strain>
    </source>
</reference>
<organism evidence="1 2">
    <name type="scientific">Prochlorococcus marinus (strain MIT 9313)</name>
    <dbReference type="NCBI Taxonomy" id="74547"/>
    <lineage>
        <taxon>Bacteria</taxon>
        <taxon>Bacillati</taxon>
        <taxon>Cyanobacteriota</taxon>
        <taxon>Cyanophyceae</taxon>
        <taxon>Synechococcales</taxon>
        <taxon>Prochlorococcaceae</taxon>
        <taxon>Prochlorococcus</taxon>
    </lineage>
</organism>
<dbReference type="HOGENOM" id="CLU_3375268_0_0_3"/>
<dbReference type="Proteomes" id="UP000001423">
    <property type="component" value="Chromosome"/>
</dbReference>
<dbReference type="EMBL" id="BX548175">
    <property type="protein sequence ID" value="CAE20286.1"/>
    <property type="molecule type" value="Genomic_DNA"/>
</dbReference>
<gene>
    <name evidence="1" type="ordered locus">PMT_0111</name>
</gene>
<accession>Q7V948</accession>
<keyword evidence="2" id="KW-1185">Reference proteome</keyword>
<dbReference type="InterPro" id="IPR027417">
    <property type="entry name" value="P-loop_NTPase"/>
</dbReference>
<evidence type="ECO:0000313" key="1">
    <source>
        <dbReference type="EMBL" id="CAE20286.1"/>
    </source>
</evidence>
<proteinExistence type="predicted"/>
<evidence type="ECO:0000313" key="2">
    <source>
        <dbReference type="Proteomes" id="UP000001423"/>
    </source>
</evidence>
<dbReference type="KEGG" id="pmt:PMT_0111"/>
<name>Q7V948_PROMM</name>
<protein>
    <submittedName>
        <fullName evidence="1">Putative SecA-type protein translocase</fullName>
    </submittedName>
</protein>
<dbReference type="Gene3D" id="3.40.50.300">
    <property type="entry name" value="P-loop containing nucleotide triphosphate hydrolases"/>
    <property type="match status" value="1"/>
</dbReference>
<sequence length="34" mass="3912">MPHACLVVSEACNRVRVIRLFDVQQIGGMVLHYR</sequence>